<dbReference type="InterPro" id="IPR040256">
    <property type="entry name" value="At4g02000-like"/>
</dbReference>
<dbReference type="OrthoDB" id="851886at2759"/>
<sequence length="197" mass="22501">MTDRDDGTSLTFFQTQEYWGLVSLSKLGSMLGIPIKIDKYTKDKSFLKYARLLIESQLEDNFPEYIEFVNEHNVVVWQRVEYEWKPTKCDFCKMHGHTREDYRKKPQPRTKRRLVVRKESQELAPPQPHTDEDGFITVRKKATATATGSKGLPTAASTVSTPVLNTFEMLVAKEGTEVMHSRTKGGPPLWTGYAVGI</sequence>
<reference evidence="1" key="1">
    <citation type="submission" date="2022-04" db="EMBL/GenBank/DDBJ databases">
        <title>Carnegiea gigantea Genome sequencing and assembly v2.</title>
        <authorList>
            <person name="Copetti D."/>
            <person name="Sanderson M.J."/>
            <person name="Burquez A."/>
            <person name="Wojciechowski M.F."/>
        </authorList>
    </citation>
    <scope>NUCLEOTIDE SEQUENCE</scope>
    <source>
        <strain evidence="1">SGP5-SGP5p</strain>
        <tissue evidence="1">Aerial part</tissue>
    </source>
</reference>
<dbReference type="PANTHER" id="PTHR31286">
    <property type="entry name" value="GLYCINE-RICH CELL WALL STRUCTURAL PROTEIN 1.8-LIKE"/>
    <property type="match status" value="1"/>
</dbReference>
<name>A0A9Q1GUY1_9CARY</name>
<proteinExistence type="predicted"/>
<gene>
    <name evidence="1" type="ORF">Cgig2_001537</name>
</gene>
<dbReference type="PANTHER" id="PTHR31286:SF165">
    <property type="entry name" value="DUF4283 DOMAIN-CONTAINING PROTEIN"/>
    <property type="match status" value="1"/>
</dbReference>
<comment type="caution">
    <text evidence="1">The sequence shown here is derived from an EMBL/GenBank/DDBJ whole genome shotgun (WGS) entry which is preliminary data.</text>
</comment>
<evidence type="ECO:0000313" key="2">
    <source>
        <dbReference type="Proteomes" id="UP001153076"/>
    </source>
</evidence>
<dbReference type="Proteomes" id="UP001153076">
    <property type="component" value="Unassembled WGS sequence"/>
</dbReference>
<accession>A0A9Q1GUY1</accession>
<dbReference type="AlphaFoldDB" id="A0A9Q1GUY1"/>
<dbReference type="EMBL" id="JAKOGI010001392">
    <property type="protein sequence ID" value="KAJ8425851.1"/>
    <property type="molecule type" value="Genomic_DNA"/>
</dbReference>
<keyword evidence="2" id="KW-1185">Reference proteome</keyword>
<evidence type="ECO:0000313" key="1">
    <source>
        <dbReference type="EMBL" id="KAJ8425851.1"/>
    </source>
</evidence>
<protein>
    <submittedName>
        <fullName evidence="1">Uncharacterized protein</fullName>
    </submittedName>
</protein>
<organism evidence="1 2">
    <name type="scientific">Carnegiea gigantea</name>
    <dbReference type="NCBI Taxonomy" id="171969"/>
    <lineage>
        <taxon>Eukaryota</taxon>
        <taxon>Viridiplantae</taxon>
        <taxon>Streptophyta</taxon>
        <taxon>Embryophyta</taxon>
        <taxon>Tracheophyta</taxon>
        <taxon>Spermatophyta</taxon>
        <taxon>Magnoliopsida</taxon>
        <taxon>eudicotyledons</taxon>
        <taxon>Gunneridae</taxon>
        <taxon>Pentapetalae</taxon>
        <taxon>Caryophyllales</taxon>
        <taxon>Cactineae</taxon>
        <taxon>Cactaceae</taxon>
        <taxon>Cactoideae</taxon>
        <taxon>Echinocereeae</taxon>
        <taxon>Carnegiea</taxon>
    </lineage>
</organism>